<dbReference type="RefSeq" id="XP_023952593.2">
    <property type="nucleotide sequence ID" value="XM_024096825.2"/>
</dbReference>
<feature type="chain" id="PRO_5046964719" evidence="1">
    <location>
        <begin position="19"/>
        <end position="340"/>
    </location>
</feature>
<dbReference type="OrthoDB" id="7071878at2759"/>
<proteinExistence type="predicted"/>
<evidence type="ECO:0000256" key="1">
    <source>
        <dbReference type="SAM" id="SignalP"/>
    </source>
</evidence>
<feature type="signal peptide" evidence="1">
    <location>
        <begin position="1"/>
        <end position="18"/>
    </location>
</feature>
<dbReference type="GeneID" id="112056399"/>
<evidence type="ECO:0000313" key="3">
    <source>
        <dbReference type="RefSeq" id="XP_023952593.2"/>
    </source>
</evidence>
<dbReference type="AlphaFoldDB" id="A0A6J1P3W3"/>
<keyword evidence="1" id="KW-0732">Signal</keyword>
<dbReference type="SUPFAM" id="SSF69304">
    <property type="entry name" value="Tricorn protease N-terminal domain"/>
    <property type="match status" value="1"/>
</dbReference>
<organism evidence="2 3">
    <name type="scientific">Bicyclus anynana</name>
    <name type="common">Squinting bush brown butterfly</name>
    <dbReference type="NCBI Taxonomy" id="110368"/>
    <lineage>
        <taxon>Eukaryota</taxon>
        <taxon>Metazoa</taxon>
        <taxon>Ecdysozoa</taxon>
        <taxon>Arthropoda</taxon>
        <taxon>Hexapoda</taxon>
        <taxon>Insecta</taxon>
        <taxon>Pterygota</taxon>
        <taxon>Neoptera</taxon>
        <taxon>Endopterygota</taxon>
        <taxon>Lepidoptera</taxon>
        <taxon>Glossata</taxon>
        <taxon>Ditrysia</taxon>
        <taxon>Papilionoidea</taxon>
        <taxon>Nymphalidae</taxon>
        <taxon>Satyrinae</taxon>
        <taxon>Satyrini</taxon>
        <taxon>Mycalesina</taxon>
        <taxon>Bicyclus</taxon>
    </lineage>
</organism>
<dbReference type="Proteomes" id="UP001652582">
    <property type="component" value="Chromosome 18"/>
</dbReference>
<protein>
    <submittedName>
        <fullName evidence="3">Uncharacterized protein LOC112056399</fullName>
    </submittedName>
</protein>
<name>A0A6J1P3W3_BICAN</name>
<gene>
    <name evidence="3" type="primary">LOC112056399</name>
</gene>
<evidence type="ECO:0000313" key="2">
    <source>
        <dbReference type="Proteomes" id="UP001652582"/>
    </source>
</evidence>
<keyword evidence="2" id="KW-1185">Reference proteome</keyword>
<sequence length="340" mass="37986">MMLLTCFTTFALVGLLAAAPTSNNDDDLLITTEFFIKDFVKYQADHDIVQILVPLNSLNFNEDDSSSSESKESDTEIIIFFVEADVQPDGSYIDQGLYVLKEGKAKKLLDNGRDAAASGDSSRKVFFGAKDGLYVYNPATNSAEKYGTIIDSIIGIAKEKEGDVIYILTEGREVYKVSDNGEKKELLDDVVKAKQIVLDYENNLYFYGDDGKPYVRTTEGVKRVEGLPEVSGKVTLVKPPIFLENGVPYIASNKVYLLYANGTSQRTHMEFQHDGLPTAFAPETALIQYYAHDKKIYEYNILALLISTVLEDISDYLNQKANEIRTIASNHESLKRKIKT</sequence>
<reference evidence="3" key="1">
    <citation type="submission" date="2025-08" db="UniProtKB">
        <authorList>
            <consortium name="RefSeq"/>
        </authorList>
    </citation>
    <scope>IDENTIFICATION</scope>
</reference>
<dbReference type="KEGG" id="bany:112056399"/>
<accession>A0A6J1P3W3</accession>